<evidence type="ECO:0000313" key="3">
    <source>
        <dbReference type="Proteomes" id="UP001497525"/>
    </source>
</evidence>
<feature type="compositionally biased region" description="Basic and acidic residues" evidence="1">
    <location>
        <begin position="1526"/>
        <end position="1538"/>
    </location>
</feature>
<feature type="region of interest" description="Disordered" evidence="1">
    <location>
        <begin position="1"/>
        <end position="48"/>
    </location>
</feature>
<feature type="compositionally biased region" description="Basic and acidic residues" evidence="1">
    <location>
        <begin position="241"/>
        <end position="250"/>
    </location>
</feature>
<comment type="caution">
    <text evidence="2">The sequence shown here is derived from an EMBL/GenBank/DDBJ whole genome shotgun (WGS) entry which is preliminary data.</text>
</comment>
<feature type="compositionally biased region" description="Basic and acidic residues" evidence="1">
    <location>
        <begin position="1091"/>
        <end position="1110"/>
    </location>
</feature>
<feature type="region of interest" description="Disordered" evidence="1">
    <location>
        <begin position="1895"/>
        <end position="1929"/>
    </location>
</feature>
<evidence type="ECO:0000256" key="1">
    <source>
        <dbReference type="SAM" id="MobiDB-lite"/>
    </source>
</evidence>
<feature type="compositionally biased region" description="Acidic residues" evidence="1">
    <location>
        <begin position="709"/>
        <end position="720"/>
    </location>
</feature>
<feature type="region of interest" description="Disordered" evidence="1">
    <location>
        <begin position="241"/>
        <end position="283"/>
    </location>
</feature>
<accession>A0AAV2T815</accession>
<feature type="compositionally biased region" description="Acidic residues" evidence="1">
    <location>
        <begin position="252"/>
        <end position="264"/>
    </location>
</feature>
<feature type="region of interest" description="Disordered" evidence="1">
    <location>
        <begin position="933"/>
        <end position="1195"/>
    </location>
</feature>
<evidence type="ECO:0000313" key="2">
    <source>
        <dbReference type="EMBL" id="CAL5133553.1"/>
    </source>
</evidence>
<feature type="compositionally biased region" description="Basic and acidic residues" evidence="1">
    <location>
        <begin position="1125"/>
        <end position="1146"/>
    </location>
</feature>
<feature type="compositionally biased region" description="Basic and acidic residues" evidence="1">
    <location>
        <begin position="1072"/>
        <end position="1084"/>
    </location>
</feature>
<dbReference type="EMBL" id="CAXLJL010000156">
    <property type="protein sequence ID" value="CAL5133553.1"/>
    <property type="molecule type" value="Genomic_DNA"/>
</dbReference>
<feature type="compositionally biased region" description="Basic and acidic residues" evidence="1">
    <location>
        <begin position="1008"/>
        <end position="1042"/>
    </location>
</feature>
<name>A0AAV2T815_CALDB</name>
<feature type="region of interest" description="Disordered" evidence="1">
    <location>
        <begin position="697"/>
        <end position="720"/>
    </location>
</feature>
<organism evidence="2 3">
    <name type="scientific">Calicophoron daubneyi</name>
    <name type="common">Rumen fluke</name>
    <name type="synonym">Paramphistomum daubneyi</name>
    <dbReference type="NCBI Taxonomy" id="300641"/>
    <lineage>
        <taxon>Eukaryota</taxon>
        <taxon>Metazoa</taxon>
        <taxon>Spiralia</taxon>
        <taxon>Lophotrochozoa</taxon>
        <taxon>Platyhelminthes</taxon>
        <taxon>Trematoda</taxon>
        <taxon>Digenea</taxon>
        <taxon>Plagiorchiida</taxon>
        <taxon>Pronocephalata</taxon>
        <taxon>Paramphistomoidea</taxon>
        <taxon>Paramphistomidae</taxon>
        <taxon>Calicophoron</taxon>
    </lineage>
</organism>
<feature type="compositionally biased region" description="Acidic residues" evidence="1">
    <location>
        <begin position="1155"/>
        <end position="1166"/>
    </location>
</feature>
<sequence length="2240" mass="252443">MLPRQIDPGEMGPTLRRSESASPAYTPRGSERSTVGERSQSAPPDIRVNDNYEELLDVFRNYYTSLPISLTVEESPVIMKDLYKRLKAMPSKLIAPDGYIPNSLMRTVLKPHTPMPRPSEPSATDMASQRVHLEQLIKRYLSDERTKDTLSSITFLKDVALLRIATSGAGADRMRSEIMTNLAIEVEGLLEQPCEIILEEDQVEEDEAQRMEKSAKLHKFARQVTKQAVQKHFEHKVKESLERLGQKGGEESSSEESIIGEEREEDHLAEHSGSRSIRTPTGWRQEEDLIDRLEKQDSTEVQKRIQMEKERTLPYEFVKTTLERMSAEWGGMARVMGVIYGAVKKKQSTLDQLDSFLKSREARVGMINSVVSPSWAFLYLSNMLGTERTLMEQLEALVDPDSSQELISSLKSQLVGFLGSTQRLDKFAGDFANCRKILENILVQRGMPKDAAKNLVYEALCGNADATQRIGAWISMPDPTEAIHAVRICNSDRLNAIASALPPGKRTELPAGLSELDFGEKSKDSIDASLLQQLDSDAKRVMLYEGPEEVEEEGKSQVTVHVVHAPEAERKAQVTRESTVSSSEVSGSFRDSTLDLQRFADFPEALYRVDQEATEEEGVVEPESFRMGKSVKSVESGETLRQQADYEKYMRAEMKAAYGTRKKRKEVQKPKEIPVRRARKQFAEAIKLGEKEPFEDFTEAPESVKSFEEASESETSEEFEELDIEAMEKDIVIDEEPDELARALETGGPFAEPEVIMTKDESGREVREVYPDPAFLEGRVKRFVADTNNLDALISLEEVLCDLREADEYLHYLTSLKWFTTKNVQLKKENIAVELMRLMPRIQKHEDLREAEIALILLRRQYGLHKNCASFIVKQASKLFYKYLNLLRLARKTGHSSKNDAFVRALGMLSLEINYGEDVSMELEELEIEFRKPPSPVREKVRKSPAGKGKKGRKATKGRRRREEEEEGEMPAAKRRSGKEAEEGEGEVDKYRNLIRGGEESEAEEGEEARKEAERARRREELAAKLRAKTQERQAMDRVMARKREKISTSGSSESRESSARGSSEEAEASEDLEREKATKDRLDRRKKALRERDTETSSSHERDIARMEEEISVANLEARRRRARELEAAKEELAPSPSKKTEQKKFRAKKREAEEGEPTELEGEEIPPKQLLKPGAVQLESESSSEPTLEETEEQAKLIKIPLDKVTSVREAINRNLRDFLEEQSRISGAQMSPSVSLRTLGAALQDPTQAARAEELIEILEKELGIPEEQPGILLEKLKDQLDSTPSGKTQPFNKMVNLLSVLMTLDTEEPLEAMEAAAAHDRTVTSLQPEEVDKQRQNLLLALVDDITSQLKYEYSVLTELSPGQRGVWMTLETQADTTRECCEKISFLIQSKAMTPELASFVTSVFTMNLHDCISMLKKDSQITEDEQRIVYKQARDMMDVLNWFGLKPEGIMNTLEEYSYLGDEQTRLEGPQVPSQPYQLDMILPDSYMKLIGTDFFADFQTVNFVPDDTRVPLDDLYEDGSMRRTEEEGEHPSRKHKKGSRTLMKLMTQRLSEIKKTFEEPARKMDPHSALARIGRLVMAGVRKLQEERESEGQPTSVELEDEQKAQIFAYETGKIPITSKAFATANTLGLRRKTFPVQRRRRKVSEQGKKASVFVDKTTEHVTKPKEEVLPAVHGQTMRQFAQAGARSVLTLLPGVSPKPFFEKDMLAIQESGGLGMVAKAGPGIYTGLAQKVTPFRSEPPKGPQVKKITLAGERKRMIQRRHYALVIKPPTVEKKGKKAAKKPLRDMIPLTPPVTPFAARGMEPEEPTIFSLKTLTPQKEYTEGFTIPEDEAQPEGEDVAYRIVSSPYGPMLRPIVRPATGKGMKQVAISQQETIMMAEQGRITPITDLTEPTSPIGVRIARPPVEGPEGAPGSKTSDKAQFKPTGVWSWLDQILSVRERDAVIPGATPKTALGKPTKGRVPKLVLNLLEQKVTRITHLVKDVEGTEAITKTPDALEAQLAEVRAEIERRSSTQTKRPHFGQSLLSSLLPGIGKSRLSKPPAGEGFKPELPDRKKGQAAQILRSTSTATPVEKLPQGLDLATHYLQSVVPPGRLTRLLDNIRSDHVTPDALASLEKALIEAALKAQEAQEGSETDHIRGAPRPGVIRPDEWYKLGLRPEMSRVKRDFFRTVHKSIHCRYALLALRGYHKQDLSIAAHLARMDLMEFINKTIQQRAYRRIQKSMMDCLNKVMQ</sequence>
<dbReference type="Proteomes" id="UP001497525">
    <property type="component" value="Unassembled WGS sequence"/>
</dbReference>
<gene>
    <name evidence="2" type="ORF">CDAUBV1_LOCUS6823</name>
</gene>
<protein>
    <submittedName>
        <fullName evidence="2">Uncharacterized protein</fullName>
    </submittedName>
</protein>
<feature type="compositionally biased region" description="Basic residues" evidence="1">
    <location>
        <begin position="940"/>
        <end position="960"/>
    </location>
</feature>
<proteinExistence type="predicted"/>
<feature type="region of interest" description="Disordered" evidence="1">
    <location>
        <begin position="1526"/>
        <end position="1545"/>
    </location>
</feature>
<reference evidence="2" key="1">
    <citation type="submission" date="2024-06" db="EMBL/GenBank/DDBJ databases">
        <authorList>
            <person name="Liu X."/>
            <person name="Lenzi L."/>
            <person name="Haldenby T S."/>
            <person name="Uol C."/>
        </authorList>
    </citation>
    <scope>NUCLEOTIDE SEQUENCE</scope>
</reference>